<gene>
    <name evidence="2" type="ORF">ElyMa_001924500</name>
</gene>
<dbReference type="EMBL" id="BMAT01003899">
    <property type="protein sequence ID" value="GFR64508.1"/>
    <property type="molecule type" value="Genomic_DNA"/>
</dbReference>
<evidence type="ECO:0008006" key="4">
    <source>
        <dbReference type="Google" id="ProtNLM"/>
    </source>
</evidence>
<dbReference type="Proteomes" id="UP000762676">
    <property type="component" value="Unassembled WGS sequence"/>
</dbReference>
<dbReference type="AlphaFoldDB" id="A0AAV4ETM7"/>
<comment type="caution">
    <text evidence="2">The sequence shown here is derived from an EMBL/GenBank/DDBJ whole genome shotgun (WGS) entry which is preliminary data.</text>
</comment>
<reference evidence="2 3" key="1">
    <citation type="journal article" date="2021" name="Elife">
        <title>Chloroplast acquisition without the gene transfer in kleptoplastic sea slugs, Plakobranchus ocellatus.</title>
        <authorList>
            <person name="Maeda T."/>
            <person name="Takahashi S."/>
            <person name="Yoshida T."/>
            <person name="Shimamura S."/>
            <person name="Takaki Y."/>
            <person name="Nagai Y."/>
            <person name="Toyoda A."/>
            <person name="Suzuki Y."/>
            <person name="Arimoto A."/>
            <person name="Ishii H."/>
            <person name="Satoh N."/>
            <person name="Nishiyama T."/>
            <person name="Hasebe M."/>
            <person name="Maruyama T."/>
            <person name="Minagawa J."/>
            <person name="Obokata J."/>
            <person name="Shigenobu S."/>
        </authorList>
    </citation>
    <scope>NUCLEOTIDE SEQUENCE [LARGE SCALE GENOMIC DNA]</scope>
</reference>
<keyword evidence="3" id="KW-1185">Reference proteome</keyword>
<accession>A0AAV4ETM7</accession>
<organism evidence="2 3">
    <name type="scientific">Elysia marginata</name>
    <dbReference type="NCBI Taxonomy" id="1093978"/>
    <lineage>
        <taxon>Eukaryota</taxon>
        <taxon>Metazoa</taxon>
        <taxon>Spiralia</taxon>
        <taxon>Lophotrochozoa</taxon>
        <taxon>Mollusca</taxon>
        <taxon>Gastropoda</taxon>
        <taxon>Heterobranchia</taxon>
        <taxon>Euthyneura</taxon>
        <taxon>Panpulmonata</taxon>
        <taxon>Sacoglossa</taxon>
        <taxon>Placobranchoidea</taxon>
        <taxon>Plakobranchidae</taxon>
        <taxon>Elysia</taxon>
    </lineage>
</organism>
<protein>
    <recommendedName>
        <fullName evidence="4">CRIB domain-containing protein</fullName>
    </recommendedName>
</protein>
<evidence type="ECO:0000313" key="3">
    <source>
        <dbReference type="Proteomes" id="UP000762676"/>
    </source>
</evidence>
<name>A0AAV4ETM7_9GAST</name>
<feature type="region of interest" description="Disordered" evidence="1">
    <location>
        <begin position="28"/>
        <end position="85"/>
    </location>
</feature>
<proteinExistence type="predicted"/>
<sequence>MTIYGLPPRDWRGYHDLASAGHIILTPTQPEGARTKLGCVSNPRPLGHGARSLPTELSRPPKKEEEETESDDNETLPVRSASHTL</sequence>
<evidence type="ECO:0000256" key="1">
    <source>
        <dbReference type="SAM" id="MobiDB-lite"/>
    </source>
</evidence>
<evidence type="ECO:0000313" key="2">
    <source>
        <dbReference type="EMBL" id="GFR64508.1"/>
    </source>
</evidence>